<dbReference type="EMBL" id="CYYP01000001">
    <property type="protein sequence ID" value="CUN36637.1"/>
    <property type="molecule type" value="Genomic_DNA"/>
</dbReference>
<evidence type="ECO:0000313" key="9">
    <source>
        <dbReference type="EMBL" id="CUN36637.1"/>
    </source>
</evidence>
<dbReference type="EMBL" id="CABWIF010000033">
    <property type="protein sequence ID" value="VWM00353.1"/>
    <property type="molecule type" value="Genomic_DNA"/>
</dbReference>
<evidence type="ECO:0000313" key="13">
    <source>
        <dbReference type="Proteomes" id="UP000095468"/>
    </source>
</evidence>
<evidence type="ECO:0000313" key="12">
    <source>
        <dbReference type="EMBL" id="VWM00353.1"/>
    </source>
</evidence>
<evidence type="ECO:0000256" key="3">
    <source>
        <dbReference type="ARBA" id="ARBA00013725"/>
    </source>
</evidence>
<dbReference type="EMBL" id="JAQLEC010000009">
    <property type="protein sequence ID" value="MDB1838763.1"/>
    <property type="molecule type" value="Genomic_DNA"/>
</dbReference>
<name>A0A173XTX9_9ACTN</name>
<dbReference type="Proteomes" id="UP000225608">
    <property type="component" value="Chromosome"/>
</dbReference>
<dbReference type="GO" id="GO:0000428">
    <property type="term" value="C:DNA-directed RNA polymerase complex"/>
    <property type="evidence" value="ECO:0007669"/>
    <property type="project" value="UniProtKB-KW"/>
</dbReference>
<dbReference type="Proteomes" id="UP000368032">
    <property type="component" value="Unassembled WGS sequence"/>
</dbReference>
<gene>
    <name evidence="12" type="primary">rpoZ</name>
    <name evidence="12" type="ORF">CKJAJONC_00438</name>
    <name evidence="8" type="ORF">CSV91_03345</name>
    <name evidence="9" type="ORF">ERS852381_00078</name>
    <name evidence="11" type="ORF">GT464_04720</name>
    <name evidence="10" type="ORF">PMW86_04035</name>
</gene>
<dbReference type="EC" id="2.7.7.6" evidence="2"/>
<dbReference type="STRING" id="74426.ERS852399_00712"/>
<dbReference type="KEGG" id="caer:CSV91_03345"/>
<dbReference type="Proteomes" id="UP000095468">
    <property type="component" value="Unassembled WGS sequence"/>
</dbReference>
<dbReference type="PaxDb" id="74426-ERS852399_00712"/>
<dbReference type="InterPro" id="IPR006110">
    <property type="entry name" value="Pol_omega/Rpo6/RPB6"/>
</dbReference>
<dbReference type="GO" id="GO:0003677">
    <property type="term" value="F:DNA binding"/>
    <property type="evidence" value="ECO:0007669"/>
    <property type="project" value="InterPro"/>
</dbReference>
<evidence type="ECO:0000313" key="15">
    <source>
        <dbReference type="Proteomes" id="UP000368032"/>
    </source>
</evidence>
<accession>A0A173XTX9</accession>
<evidence type="ECO:0000313" key="10">
    <source>
        <dbReference type="EMBL" id="MDB1838763.1"/>
    </source>
</evidence>
<dbReference type="RefSeq" id="WP_035138532.1">
    <property type="nucleotide sequence ID" value="NZ_CABIYU010000002.1"/>
</dbReference>
<organism evidence="11 16">
    <name type="scientific">Collinsella aerofaciens</name>
    <dbReference type="NCBI Taxonomy" id="74426"/>
    <lineage>
        <taxon>Bacteria</taxon>
        <taxon>Bacillati</taxon>
        <taxon>Actinomycetota</taxon>
        <taxon>Coriobacteriia</taxon>
        <taxon>Coriobacteriales</taxon>
        <taxon>Coriobacteriaceae</taxon>
        <taxon>Collinsella</taxon>
    </lineage>
</organism>
<sequence length="93" mass="10192">MSVVKPCIDDLLEKTDHNRFLLASLASKRACDINSMLRGQHNRVLAVQDVDDITIGLSGADTISMAMDEIVDGDISYDEARYEKALGHKVAEA</sequence>
<dbReference type="Proteomes" id="UP001212741">
    <property type="component" value="Unassembled WGS sequence"/>
</dbReference>
<evidence type="ECO:0000256" key="1">
    <source>
        <dbReference type="ARBA" id="ARBA00006711"/>
    </source>
</evidence>
<reference evidence="12 15" key="4">
    <citation type="submission" date="2019-10" db="EMBL/GenBank/DDBJ databases">
        <authorList>
            <person name="Wolf R A."/>
        </authorList>
    </citation>
    <scope>NUCLEOTIDE SEQUENCE [LARGE SCALE GENOMIC DNA]</scope>
    <source>
        <strain evidence="12">Collinsella_aerofaciens_DSM_13712</strain>
    </source>
</reference>
<dbReference type="Proteomes" id="UP000469380">
    <property type="component" value="Unassembled WGS sequence"/>
</dbReference>
<dbReference type="InterPro" id="IPR036161">
    <property type="entry name" value="RPB6/omega-like_sf"/>
</dbReference>
<evidence type="ECO:0000256" key="6">
    <source>
        <dbReference type="ARBA" id="ARBA00029924"/>
    </source>
</evidence>
<dbReference type="GO" id="GO:0006351">
    <property type="term" value="P:DNA-templated transcription"/>
    <property type="evidence" value="ECO:0007669"/>
    <property type="project" value="InterPro"/>
</dbReference>
<reference evidence="10" key="5">
    <citation type="submission" date="2023-01" db="EMBL/GenBank/DDBJ databases">
        <title>Human gut microbiome strain richness.</title>
        <authorList>
            <person name="Chen-Liaw A."/>
        </authorList>
    </citation>
    <scope>NUCLEOTIDE SEQUENCE</scope>
    <source>
        <strain evidence="10">D54st1_D6_D54t1_190329</strain>
    </source>
</reference>
<evidence type="ECO:0000313" key="16">
    <source>
        <dbReference type="Proteomes" id="UP000469380"/>
    </source>
</evidence>
<dbReference type="SUPFAM" id="SSF63562">
    <property type="entry name" value="RPB6/omega subunit-like"/>
    <property type="match status" value="1"/>
</dbReference>
<evidence type="ECO:0000256" key="7">
    <source>
        <dbReference type="ARBA" id="ARBA00048552"/>
    </source>
</evidence>
<dbReference type="Gene3D" id="3.90.940.10">
    <property type="match status" value="1"/>
</dbReference>
<comment type="catalytic activity">
    <reaction evidence="7">
        <text>RNA(n) + a ribonucleoside 5'-triphosphate = RNA(n+1) + diphosphate</text>
        <dbReference type="Rhea" id="RHEA:21248"/>
        <dbReference type="Rhea" id="RHEA-COMP:14527"/>
        <dbReference type="Rhea" id="RHEA-COMP:17342"/>
        <dbReference type="ChEBI" id="CHEBI:33019"/>
        <dbReference type="ChEBI" id="CHEBI:61557"/>
        <dbReference type="ChEBI" id="CHEBI:140395"/>
        <dbReference type="EC" id="2.7.7.6"/>
    </reaction>
</comment>
<comment type="similarity">
    <text evidence="1">Belongs to the RNA polymerase subunit omega family.</text>
</comment>
<keyword evidence="11" id="KW-0808">Transferase</keyword>
<dbReference type="GeneID" id="92849399"/>
<proteinExistence type="inferred from homology"/>
<keyword evidence="5" id="KW-0804">Transcription</keyword>
<dbReference type="GO" id="GO:0003899">
    <property type="term" value="F:DNA-directed RNA polymerase activity"/>
    <property type="evidence" value="ECO:0007669"/>
    <property type="project" value="UniProtKB-EC"/>
</dbReference>
<evidence type="ECO:0000313" key="14">
    <source>
        <dbReference type="Proteomes" id="UP000225608"/>
    </source>
</evidence>
<reference evidence="8 14" key="2">
    <citation type="submission" date="2017-10" db="EMBL/GenBank/DDBJ databases">
        <title>Complete genome sequence of Collinsella aerofaciens isolated from the gut of a healthy adult Indian.</title>
        <authorList>
            <person name="Bag S."/>
            <person name="Ghosh T.S."/>
            <person name="Das B."/>
        </authorList>
    </citation>
    <scope>NUCLEOTIDE SEQUENCE [LARGE SCALE GENOMIC DNA]</scope>
    <source>
        <strain evidence="14">indica</strain>
        <strain evidence="8">Indica</strain>
    </source>
</reference>
<dbReference type="SMART" id="SM01409">
    <property type="entry name" value="RNA_pol_Rpb6"/>
    <property type="match status" value="1"/>
</dbReference>
<evidence type="ECO:0000256" key="2">
    <source>
        <dbReference type="ARBA" id="ARBA00012418"/>
    </source>
</evidence>
<evidence type="ECO:0000313" key="8">
    <source>
        <dbReference type="EMBL" id="ATP53652.1"/>
    </source>
</evidence>
<protein>
    <recommendedName>
        <fullName evidence="3">DNA-directed RNA polymerase subunit omega</fullName>
        <ecNumber evidence="2">2.7.7.6</ecNumber>
    </recommendedName>
    <alternativeName>
        <fullName evidence="6">Transcriptase subunit omega</fullName>
    </alternativeName>
</protein>
<dbReference type="EMBL" id="CP024160">
    <property type="protein sequence ID" value="ATP53652.1"/>
    <property type="molecule type" value="Genomic_DNA"/>
</dbReference>
<evidence type="ECO:0000256" key="4">
    <source>
        <dbReference type="ARBA" id="ARBA00022478"/>
    </source>
</evidence>
<dbReference type="AlphaFoldDB" id="A0A173XTX9"/>
<keyword evidence="11" id="KW-0548">Nucleotidyltransferase</keyword>
<dbReference type="EMBL" id="WWSR01000006">
    <property type="protein sequence ID" value="MZJ39260.1"/>
    <property type="molecule type" value="Genomic_DNA"/>
</dbReference>
<keyword evidence="4 11" id="KW-0240">DNA-directed RNA polymerase</keyword>
<dbReference type="NCBIfam" id="NF001589">
    <property type="entry name" value="PRK00392.8-6"/>
    <property type="match status" value="1"/>
</dbReference>
<evidence type="ECO:0000313" key="11">
    <source>
        <dbReference type="EMBL" id="MZJ39260.1"/>
    </source>
</evidence>
<reference evidence="9 13" key="1">
    <citation type="submission" date="2015-09" db="EMBL/GenBank/DDBJ databases">
        <authorList>
            <consortium name="Pathogen Informatics"/>
        </authorList>
    </citation>
    <scope>NUCLEOTIDE SEQUENCE [LARGE SCALE GENOMIC DNA]</scope>
    <source>
        <strain evidence="9 13">2789STDY5608823</strain>
    </source>
</reference>
<reference evidence="11 16" key="3">
    <citation type="journal article" date="2019" name="Nat. Med.">
        <title>A library of human gut bacterial isolates paired with longitudinal multiomics data enables mechanistic microbiome research.</title>
        <authorList>
            <person name="Poyet M."/>
            <person name="Groussin M."/>
            <person name="Gibbons S.M."/>
            <person name="Avila-Pacheco J."/>
            <person name="Jiang X."/>
            <person name="Kearney S.M."/>
            <person name="Perrotta A.R."/>
            <person name="Berdy B."/>
            <person name="Zhao S."/>
            <person name="Lieberman T.D."/>
            <person name="Swanson P.K."/>
            <person name="Smith M."/>
            <person name="Roesemann S."/>
            <person name="Alexander J.E."/>
            <person name="Rich S.A."/>
            <person name="Livny J."/>
            <person name="Vlamakis H."/>
            <person name="Clish C."/>
            <person name="Bullock K."/>
            <person name="Deik A."/>
            <person name="Scott J."/>
            <person name="Pierce K.A."/>
            <person name="Xavier R.J."/>
            <person name="Alm E.J."/>
        </authorList>
    </citation>
    <scope>NUCLEOTIDE SEQUENCE [LARGE SCALE GENOMIC DNA]</scope>
    <source>
        <strain evidence="11 16">BIOML-A20</strain>
    </source>
</reference>
<evidence type="ECO:0000256" key="5">
    <source>
        <dbReference type="ARBA" id="ARBA00023163"/>
    </source>
</evidence>